<keyword evidence="2" id="KW-1185">Reference proteome</keyword>
<reference evidence="1 2" key="1">
    <citation type="journal article" date="2023" name="Arcadia Sci">
        <title>De novo assembly of a long-read Amblyomma americanum tick genome.</title>
        <authorList>
            <person name="Chou S."/>
            <person name="Poskanzer K.E."/>
            <person name="Rollins M."/>
            <person name="Thuy-Boun P.S."/>
        </authorList>
    </citation>
    <scope>NUCLEOTIDE SEQUENCE [LARGE SCALE GENOMIC DNA]</scope>
    <source>
        <strain evidence="1">F_SG_1</strain>
        <tissue evidence="1">Salivary glands</tissue>
    </source>
</reference>
<protein>
    <submittedName>
        <fullName evidence="1">Uncharacterized protein</fullName>
    </submittedName>
</protein>
<dbReference type="EMBL" id="JARKHS020016539">
    <property type="protein sequence ID" value="KAK8773636.1"/>
    <property type="molecule type" value="Genomic_DNA"/>
</dbReference>
<name>A0AAQ4EG05_AMBAM</name>
<sequence length="2195" mass="242862">MRPPNPLCFFVQVTAWALFSNAPLSSPTHEISKLPCHFNDTCDAACPQDRHIFIAVPPSHERSRSTATSFAAYMNSWRAPGALCGRENSTRMRPPNPLCFFVQVTAWALFSNAPLSSPTHEISKLPCHFNDTCDAACPQDRHIFIAVPPSHERSRSTATSFAAYMNSWRAPGALCGRENSTRMRPPNPLCFFVQVTAWALFSNAPLSSPTHEISKLPCHFNDTCDAACPQDRHIFIAVPPSHERSRSTATSFAAYMNSWRAPGALCGRENSTRMRPPNPLCFFVQVTAWALFSNAPLSSPTHEISKLPCHFNDTCDAACPQDRHIFIAVPPSHERSRSTATSFAAYMNSWRAPGALCGRENSTRMRPPNPLCFFVQVTAWALFSNAPLSSPTHEISKLPCHFNDTCDAACPQDRHIFIAVPPSHERSRSTATSFAAYMNSWRAPGALCGRENSTRMRPPNPLCFFVQVTAWALFSNAPLSSPTHEISKLPCHFNDTCDAACPQDRHIFIAVPPSHERSRSTATSFAAYMNSWRAPGALCGRENSTRMRPPNPLCFFVQVTAWALFSNAPLSSPTHEISKLPCHFNDTCDAACPQDRHIFIAVPPSHERSRSTATSFAAYMNSWRAPGALCGRENSTRMRPPNPLCFFVQVTAWALFSNAPLSSPTHEISKLPCHFNDTCDAACPQDRHIFIAVPPSHERSRSTATSFAAYMNSWRAPGALCGRENSTRMRPPNPLCFFVQVTAWALFSNAPLSSPTHEISKLPCHFNDTCDAACPQDRHIFIAVPPSHERSRSTATSFAAYMNSWRAPGALCGRENSTRMRPPNPLCFFVQVTAWALFSNAPLSSPTHEISKLPCHFNDTCDAACPQDRHIFIAVPPSHERSRSTATSFAAYMNSWRAPGALCGRENSTRMRPPNPLCFFVQVTAWALFSNAPLSSPTHEISKLPCHFNDTCDAACPQDRHIFIAVPPSHERSRSTATSFAAYMNSWRAPGALCGRENSTRMRPPNPLCFFVQVTAWALFSNAPLSSPTHEISKLPCHFNDTCDAACPQDRHIFIAVPPSHERSRSTATSFAAYMNSWRAPGALCGRENSTRMRPPNPLCFFVQVTAWALFSNAPLSSPTHEISKLPCHFNDTCDAACPQDRHIFIAVPPSHERSRSTATSFAAYMNSWRAPGALCGRENSTRMRPPNPLCFFVQVTAWALFSNAPLSSPTHEISKLPCHFNDTCDAACPQDRHIFIAVPPSHERSRSTATSFAAYMNSWRAPGALCGRENSTRMRPPNPLCFFVQVTAWALFSNAPLSSPTHEISKLPCHFNDTCDAACPQDRHIFIAVPPSHERSRSTATSFAAYMNSWRAPGALCGRENSTRMRPPNPLCFFVQVTAWALFSNAPLSSPTHEISKLPCHFNDTCDAACPQDRHIFIAVPPSHERSRSTATSFAAYMNSWRAPGALCGRENSTRMRPPNPLCFFVQVTAWALFSNAPLSSPTHEISKLPCHFNDTCDAACPQDRHIFIAVPPSHERSRSTATSFAAYMNSWRAPGALCGRENSTRMRPPNPLCFFVQVTAWALFSNAPLSSPTHEISKLPCHFNDTCDAACPQDRHIFIAVPPSHERSRSTATSFAAYMNSWRAPGALCGRENSTRMRPPNPLCFFVQVTAWALFSNAPLSSPTHEISKLPCHFNDTCDAACPQDRHIFIAVPPSHERSRSTATSFAAYMNSWRAPGALCGRENSTRMRPPNPLCFFVQVTAWALFSNAPLSSPTHEISKLPCHFNDTCDAACPQDRHIFIAVPPSHERSRSTATSFAAYMNSWRAPGALCGRENSTRMRPPNPLCFFVQVTAWALFSNAPLSSPTHEISKLPCHFNDTCDAACPQDRHIFIAVPPSHERSRSTATSFAAYMNSWRAPGALCGRENSTRMRPPNPLCFFVQVTAWALFSNAPLSSPTHEISKLPCHFNDTCDAACPQDRHIFIAVPPSHERSRSTATSFAAYMNSWRAPGALCGRENSTRMRPPNPLCFFVQVTAWALFSNAPLSSPTHEISKLPCHFNDTCDAACPQDRHIFIAVPPSHERSRSTATSFAAYMNSWRAPGALCGRENSTRMRPPNPLCFFVQVTAWALFSNAPLSSPTHEISKLPCHFNDTCDAACPQDRHIFIAVPPSHERSRSTATSFAAYMNSWRAPGALCGRYGMGSVQQCAAIVTYP</sequence>
<evidence type="ECO:0000313" key="2">
    <source>
        <dbReference type="Proteomes" id="UP001321473"/>
    </source>
</evidence>
<dbReference type="Proteomes" id="UP001321473">
    <property type="component" value="Unassembled WGS sequence"/>
</dbReference>
<accession>A0AAQ4EG05</accession>
<gene>
    <name evidence="1" type="ORF">V5799_011832</name>
</gene>
<proteinExistence type="predicted"/>
<organism evidence="1 2">
    <name type="scientific">Amblyomma americanum</name>
    <name type="common">Lone star tick</name>
    <dbReference type="NCBI Taxonomy" id="6943"/>
    <lineage>
        <taxon>Eukaryota</taxon>
        <taxon>Metazoa</taxon>
        <taxon>Ecdysozoa</taxon>
        <taxon>Arthropoda</taxon>
        <taxon>Chelicerata</taxon>
        <taxon>Arachnida</taxon>
        <taxon>Acari</taxon>
        <taxon>Parasitiformes</taxon>
        <taxon>Ixodida</taxon>
        <taxon>Ixodoidea</taxon>
        <taxon>Ixodidae</taxon>
        <taxon>Amblyomminae</taxon>
        <taxon>Amblyomma</taxon>
    </lineage>
</organism>
<comment type="caution">
    <text evidence="1">The sequence shown here is derived from an EMBL/GenBank/DDBJ whole genome shotgun (WGS) entry which is preliminary data.</text>
</comment>
<evidence type="ECO:0000313" key="1">
    <source>
        <dbReference type="EMBL" id="KAK8773636.1"/>
    </source>
</evidence>